<comment type="caution">
    <text evidence="11">The sequence shown here is derived from an EMBL/GenBank/DDBJ whole genome shotgun (WGS) entry which is preliminary data.</text>
</comment>
<reference evidence="11" key="1">
    <citation type="submission" date="2021-01" db="EMBL/GenBank/DDBJ databases">
        <authorList>
            <person name="Zahm M."/>
            <person name="Roques C."/>
            <person name="Cabau C."/>
            <person name="Klopp C."/>
            <person name="Donnadieu C."/>
            <person name="Jouanno E."/>
            <person name="Lampietro C."/>
            <person name="Louis A."/>
            <person name="Herpin A."/>
            <person name="Echchiki A."/>
            <person name="Berthelot C."/>
            <person name="Parey E."/>
            <person name="Roest-Crollius H."/>
            <person name="Braasch I."/>
            <person name="Postlethwait J."/>
            <person name="Bobe J."/>
            <person name="Montfort J."/>
            <person name="Bouchez O."/>
            <person name="Begum T."/>
            <person name="Mejri S."/>
            <person name="Adams A."/>
            <person name="Chen W.-J."/>
            <person name="Guiguen Y."/>
        </authorList>
    </citation>
    <scope>NUCLEOTIDE SEQUENCE</scope>
    <source>
        <tissue evidence="11">Blood</tissue>
    </source>
</reference>
<feature type="region of interest" description="Disordered" evidence="9">
    <location>
        <begin position="332"/>
        <end position="354"/>
    </location>
</feature>
<dbReference type="GO" id="GO:0015347">
    <property type="term" value="F:sodium-independent organic anion transmembrane transporter activity"/>
    <property type="evidence" value="ECO:0007669"/>
    <property type="project" value="TreeGrafter"/>
</dbReference>
<dbReference type="InterPro" id="IPR002350">
    <property type="entry name" value="Kazal_dom"/>
</dbReference>
<evidence type="ECO:0000256" key="7">
    <source>
        <dbReference type="ARBA" id="ARBA00023157"/>
    </source>
</evidence>
<keyword evidence="4 8" id="KW-0812">Transmembrane</keyword>
<keyword evidence="12" id="KW-1185">Reference proteome</keyword>
<dbReference type="GO" id="GO:0006811">
    <property type="term" value="P:monoatomic ion transport"/>
    <property type="evidence" value="ECO:0007669"/>
    <property type="project" value="UniProtKB-KW"/>
</dbReference>
<evidence type="ECO:0000256" key="2">
    <source>
        <dbReference type="ARBA" id="ARBA00009657"/>
    </source>
</evidence>
<dbReference type="Pfam" id="PF07648">
    <property type="entry name" value="Kazal_2"/>
    <property type="match status" value="1"/>
</dbReference>
<dbReference type="PANTHER" id="PTHR11388:SF87">
    <property type="entry name" value="SOLUTE CARRIER ORGANIC ANION TRANSPORTER FAMILY MEMBER 2B1"/>
    <property type="match status" value="1"/>
</dbReference>
<feature type="transmembrane region" description="Helical" evidence="8">
    <location>
        <begin position="602"/>
        <end position="623"/>
    </location>
</feature>
<keyword evidence="6 8" id="KW-0472">Membrane</keyword>
<dbReference type="EMBL" id="JAERUA010000002">
    <property type="protein sequence ID" value="KAI1903438.1"/>
    <property type="molecule type" value="Genomic_DNA"/>
</dbReference>
<feature type="transmembrane region" description="Helical" evidence="8">
    <location>
        <begin position="300"/>
        <end position="323"/>
    </location>
</feature>
<feature type="transmembrane region" description="Helical" evidence="8">
    <location>
        <begin position="215"/>
        <end position="240"/>
    </location>
</feature>
<gene>
    <name evidence="11" type="ORF">AGOR_G00027200</name>
</gene>
<feature type="transmembrane region" description="Helical" evidence="8">
    <location>
        <begin position="418"/>
        <end position="439"/>
    </location>
</feature>
<feature type="domain" description="Kazal-like" evidence="10">
    <location>
        <begin position="485"/>
        <end position="542"/>
    </location>
</feature>
<name>A0A8T3E9A1_9TELE</name>
<comment type="caution">
    <text evidence="8">Lacks conserved residue(s) required for the propagation of feature annotation.</text>
</comment>
<dbReference type="Proteomes" id="UP000829720">
    <property type="component" value="Unassembled WGS sequence"/>
</dbReference>
<evidence type="ECO:0000256" key="1">
    <source>
        <dbReference type="ARBA" id="ARBA00004651"/>
    </source>
</evidence>
<feature type="compositionally biased region" description="Basic and acidic residues" evidence="9">
    <location>
        <begin position="343"/>
        <end position="354"/>
    </location>
</feature>
<feature type="transmembrane region" description="Helical" evidence="8">
    <location>
        <begin position="656"/>
        <end position="678"/>
    </location>
</feature>
<evidence type="ECO:0000313" key="11">
    <source>
        <dbReference type="EMBL" id="KAI1903438.1"/>
    </source>
</evidence>
<keyword evidence="3" id="KW-1003">Cell membrane</keyword>
<evidence type="ECO:0000259" key="10">
    <source>
        <dbReference type="PROSITE" id="PS51465"/>
    </source>
</evidence>
<dbReference type="InterPro" id="IPR036058">
    <property type="entry name" value="Kazal_dom_sf"/>
</dbReference>
<feature type="transmembrane region" description="Helical" evidence="8">
    <location>
        <begin position="565"/>
        <end position="582"/>
    </location>
</feature>
<feature type="region of interest" description="Disordered" evidence="9">
    <location>
        <begin position="1"/>
        <end position="24"/>
    </location>
</feature>
<dbReference type="GO" id="GO:0016323">
    <property type="term" value="C:basolateral plasma membrane"/>
    <property type="evidence" value="ECO:0007669"/>
    <property type="project" value="TreeGrafter"/>
</dbReference>
<evidence type="ECO:0000256" key="4">
    <source>
        <dbReference type="ARBA" id="ARBA00022692"/>
    </source>
</evidence>
<evidence type="ECO:0000256" key="8">
    <source>
        <dbReference type="RuleBase" id="RU362056"/>
    </source>
</evidence>
<dbReference type="SUPFAM" id="SSF103473">
    <property type="entry name" value="MFS general substrate transporter"/>
    <property type="match status" value="1"/>
</dbReference>
<feature type="transmembrane region" description="Helical" evidence="8">
    <location>
        <begin position="121"/>
        <end position="142"/>
    </location>
</feature>
<keyword evidence="8" id="KW-0406">Ion transport</keyword>
<dbReference type="OrthoDB" id="5062115at2759"/>
<dbReference type="PANTHER" id="PTHR11388">
    <property type="entry name" value="ORGANIC ANION TRANSPORTER"/>
    <property type="match status" value="1"/>
</dbReference>
<keyword evidence="7" id="KW-1015">Disulfide bond</keyword>
<dbReference type="Gene3D" id="3.30.60.30">
    <property type="match status" value="1"/>
</dbReference>
<dbReference type="NCBIfam" id="TIGR00805">
    <property type="entry name" value="oat"/>
    <property type="match status" value="1"/>
</dbReference>
<comment type="similarity">
    <text evidence="2 8">Belongs to the organo anion transporter (TC 2.A.60) family.</text>
</comment>
<feature type="compositionally biased region" description="Basic and acidic residues" evidence="9">
    <location>
        <begin position="1"/>
        <end position="15"/>
    </location>
</feature>
<proteinExistence type="inferred from homology"/>
<dbReference type="SUPFAM" id="SSF100895">
    <property type="entry name" value="Kazal-type serine protease inhibitors"/>
    <property type="match status" value="1"/>
</dbReference>
<feature type="transmembrane region" description="Helical" evidence="8">
    <location>
        <begin position="252"/>
        <end position="280"/>
    </location>
</feature>
<dbReference type="GO" id="GO:0015125">
    <property type="term" value="F:bile acid transmembrane transporter activity"/>
    <property type="evidence" value="ECO:0007669"/>
    <property type="project" value="TreeGrafter"/>
</dbReference>
<organism evidence="11 12">
    <name type="scientific">Albula goreensis</name>
    <dbReference type="NCBI Taxonomy" id="1534307"/>
    <lineage>
        <taxon>Eukaryota</taxon>
        <taxon>Metazoa</taxon>
        <taxon>Chordata</taxon>
        <taxon>Craniata</taxon>
        <taxon>Vertebrata</taxon>
        <taxon>Euteleostomi</taxon>
        <taxon>Actinopterygii</taxon>
        <taxon>Neopterygii</taxon>
        <taxon>Teleostei</taxon>
        <taxon>Albuliformes</taxon>
        <taxon>Albulidae</taxon>
        <taxon>Albula</taxon>
    </lineage>
</organism>
<accession>A0A8T3E9A1</accession>
<dbReference type="Pfam" id="PF03137">
    <property type="entry name" value="OATP"/>
    <property type="match status" value="1"/>
</dbReference>
<evidence type="ECO:0000256" key="6">
    <source>
        <dbReference type="ARBA" id="ARBA00023136"/>
    </source>
</evidence>
<feature type="transmembrane region" description="Helical" evidence="8">
    <location>
        <begin position="379"/>
        <end position="398"/>
    </location>
</feature>
<dbReference type="AlphaFoldDB" id="A0A8T3E9A1"/>
<dbReference type="GO" id="GO:0043252">
    <property type="term" value="P:sodium-independent organic anion transport"/>
    <property type="evidence" value="ECO:0007669"/>
    <property type="project" value="TreeGrafter"/>
</dbReference>
<evidence type="ECO:0000256" key="5">
    <source>
        <dbReference type="ARBA" id="ARBA00022989"/>
    </source>
</evidence>
<dbReference type="InterPro" id="IPR004156">
    <property type="entry name" value="OATP"/>
</dbReference>
<dbReference type="GO" id="GO:0016324">
    <property type="term" value="C:apical plasma membrane"/>
    <property type="evidence" value="ECO:0007669"/>
    <property type="project" value="TreeGrafter"/>
</dbReference>
<dbReference type="InterPro" id="IPR036259">
    <property type="entry name" value="MFS_trans_sf"/>
</dbReference>
<sequence>MIFERKSRPFQEKKKLSLGKTHGERKRQTELRSLHILIYKKIFLKKHKEVSEMTGTKPQPQTSEAWEGPPVRCWNPFNSIKFFVFCHGLLQLAQLLVSGYLKSSISTIEKRYGFSSQKSGLLAAFNEVGNTALIVFVSFFGSRVHRPRFIGGGALAAALAAGLMALPHFLSGPYEYSDSISNARDDSSGPCHVRRTFYNSHQNCTHRESNGNQEVFPILLLGQLLLGIGSVPIQPFGISYIDDYASKRNSPLYLGILFAVTAIGPGFGFMLGSFMMSFYVDIDKPGRGAELTNKDPRWVGAWWLGLLLAAGFLFLTSLPYFFFPRKMPKEETTESTTEAEPGEEVKEEKPKSDPLKDVSLTDFLKSFPSIVLRTLRNPIYLLVVLAQVNLAAMVAGLATFMSKFIEKQFTKTTSFSNMILGGVTIPMATLGIFSGGAILKRLCMSVKASARMCTIVVFVGILFAMPLLFIGCSTQNIAGIYPHRQRGPLECSSHCSCDAEAFNPVCGSNGIEYRSPCHAGCNSTVPDPDRTVGKVLNYTDCSCIGTNGSHGHAIPGTCGSQCSHLFIPFIILSTITCFVISFSQTPSFMMILRTVKPEDKSFALGVQYMLFRVLAFMPGPVIYGSAIDTSCISWGKKCGQNTSCHYYDLDIFRQRFLGLQAFFIFGGFGCYLLTYLVLRRLQTRQQLEEQQVGGHEKEREENSSMSQLLSSKSREVQCSLTSV</sequence>
<evidence type="ECO:0000256" key="9">
    <source>
        <dbReference type="SAM" id="MobiDB-lite"/>
    </source>
</evidence>
<evidence type="ECO:0000313" key="12">
    <source>
        <dbReference type="Proteomes" id="UP000829720"/>
    </source>
</evidence>
<comment type="subcellular location">
    <subcellularLocation>
        <location evidence="1 8">Cell membrane</location>
        <topology evidence="1 8">Multi-pass membrane protein</topology>
    </subcellularLocation>
</comment>
<dbReference type="PROSITE" id="PS51465">
    <property type="entry name" value="KAZAL_2"/>
    <property type="match status" value="1"/>
</dbReference>
<feature type="transmembrane region" description="Helical" evidence="8">
    <location>
        <begin position="451"/>
        <end position="470"/>
    </location>
</feature>
<protein>
    <recommendedName>
        <fullName evidence="8">Solute carrier organic anion transporter family member</fullName>
    </recommendedName>
</protein>
<evidence type="ECO:0000256" key="3">
    <source>
        <dbReference type="ARBA" id="ARBA00022475"/>
    </source>
</evidence>
<keyword evidence="5 8" id="KW-1133">Transmembrane helix</keyword>
<feature type="transmembrane region" description="Helical" evidence="8">
    <location>
        <begin position="149"/>
        <end position="170"/>
    </location>
</feature>
<keyword evidence="8" id="KW-0813">Transport</keyword>
<dbReference type="Gene3D" id="1.20.1250.20">
    <property type="entry name" value="MFS general substrate transporter like domains"/>
    <property type="match status" value="1"/>
</dbReference>
<feature type="region of interest" description="Disordered" evidence="9">
    <location>
        <begin position="690"/>
        <end position="723"/>
    </location>
</feature>